<dbReference type="GO" id="GO:0004359">
    <property type="term" value="F:glutaminase activity"/>
    <property type="evidence" value="ECO:0007669"/>
    <property type="project" value="UniProtKB-EC"/>
</dbReference>
<evidence type="ECO:0000256" key="1">
    <source>
        <dbReference type="ARBA" id="ARBA00022490"/>
    </source>
</evidence>
<evidence type="ECO:0000256" key="2">
    <source>
        <dbReference type="ARBA" id="ARBA00022598"/>
    </source>
</evidence>
<evidence type="ECO:0000256" key="7">
    <source>
        <dbReference type="ARBA" id="ARBA00022962"/>
    </source>
</evidence>
<dbReference type="AlphaFoldDB" id="A0A1S8JW19"/>
<dbReference type="GO" id="GO:0005524">
    <property type="term" value="F:ATP binding"/>
    <property type="evidence" value="ECO:0007669"/>
    <property type="project" value="UniProtKB-KW"/>
</dbReference>
<evidence type="ECO:0000256" key="5">
    <source>
        <dbReference type="ARBA" id="ARBA00022801"/>
    </source>
</evidence>
<dbReference type="UniPathway" id="UPA00074">
    <property type="reaction ID" value="UER00128"/>
</dbReference>
<feature type="active site" evidence="8">
    <location>
        <position position="205"/>
    </location>
</feature>
<keyword evidence="6 8" id="KW-0067">ATP-binding</keyword>
<name>A0A1S8JW19_ENTFC</name>
<comment type="catalytic activity">
    <reaction evidence="8">
        <text>N(2)-formyl-N(1)-(5-phospho-beta-D-ribosyl)glycinamide + L-glutamine + ATP + H2O = 2-formamido-N(1)-(5-O-phospho-beta-D-ribosyl)acetamidine + L-glutamate + ADP + phosphate + H(+)</text>
        <dbReference type="Rhea" id="RHEA:17129"/>
        <dbReference type="ChEBI" id="CHEBI:15377"/>
        <dbReference type="ChEBI" id="CHEBI:15378"/>
        <dbReference type="ChEBI" id="CHEBI:29985"/>
        <dbReference type="ChEBI" id="CHEBI:30616"/>
        <dbReference type="ChEBI" id="CHEBI:43474"/>
        <dbReference type="ChEBI" id="CHEBI:58359"/>
        <dbReference type="ChEBI" id="CHEBI:147286"/>
        <dbReference type="ChEBI" id="CHEBI:147287"/>
        <dbReference type="ChEBI" id="CHEBI:456216"/>
        <dbReference type="EC" id="6.3.5.3"/>
    </reaction>
</comment>
<dbReference type="SMART" id="SM01211">
    <property type="entry name" value="GATase_5"/>
    <property type="match status" value="1"/>
</dbReference>
<keyword evidence="5 8" id="KW-0378">Hydrolase</keyword>
<keyword evidence="4 8" id="KW-0658">Purine biosynthesis</keyword>
<evidence type="ECO:0000313" key="9">
    <source>
        <dbReference type="EMBL" id="OOL82824.1"/>
    </source>
</evidence>
<dbReference type="PANTHER" id="PTHR47552">
    <property type="entry name" value="PHOSPHORIBOSYLFORMYLGLYCINAMIDINE SYNTHASE SUBUNIT PURQ"/>
    <property type="match status" value="1"/>
</dbReference>
<comment type="subcellular location">
    <subcellularLocation>
        <location evidence="8">Cytoplasm</location>
    </subcellularLocation>
</comment>
<sequence length="233" mass="25942">MKSKKWRKYNMKFAVIVFPGSNCDADMLWAVREIMGADAEFVRHDESSLEGFDGVLLPGGFSYGDYLRCGAIARFSTIMEEVIRFAEEGKPVFGTCNGFQILTEAGLLPGVLRRNESLHFICKTVPLKVNPKTAFTSEYEADEIIYLPVAHGEGNYFCDEETLQELKKNNQIAFTYNDNINGSVENIAGITNKAGNVLGMMPHPERAVEDLLGSEDGKRFFASILKNFGKVTV</sequence>
<dbReference type="PIRSF" id="PIRSF001586">
    <property type="entry name" value="FGAM_synth_I"/>
    <property type="match status" value="1"/>
</dbReference>
<evidence type="ECO:0000256" key="6">
    <source>
        <dbReference type="ARBA" id="ARBA00022840"/>
    </source>
</evidence>
<gene>
    <name evidence="8" type="primary">purQ</name>
    <name evidence="9" type="ORF">B1P95_07180</name>
</gene>
<dbReference type="InterPro" id="IPR010075">
    <property type="entry name" value="PRibForGlyAmidine_synth_PurQ"/>
</dbReference>
<keyword evidence="2 8" id="KW-0436">Ligase</keyword>
<comment type="catalytic activity">
    <reaction evidence="8">
        <text>L-glutamine + H2O = L-glutamate + NH4(+)</text>
        <dbReference type="Rhea" id="RHEA:15889"/>
        <dbReference type="ChEBI" id="CHEBI:15377"/>
        <dbReference type="ChEBI" id="CHEBI:28938"/>
        <dbReference type="ChEBI" id="CHEBI:29985"/>
        <dbReference type="ChEBI" id="CHEBI:58359"/>
        <dbReference type="EC" id="3.5.1.2"/>
    </reaction>
</comment>
<comment type="caution">
    <text evidence="9">The sequence shown here is derived from an EMBL/GenBank/DDBJ whole genome shotgun (WGS) entry which is preliminary data.</text>
</comment>
<proteinExistence type="inferred from homology"/>
<evidence type="ECO:0000256" key="8">
    <source>
        <dbReference type="HAMAP-Rule" id="MF_00421"/>
    </source>
</evidence>
<accession>A0A1S8JW19</accession>
<evidence type="ECO:0000313" key="10">
    <source>
        <dbReference type="Proteomes" id="UP000191171"/>
    </source>
</evidence>
<dbReference type="Pfam" id="PF13507">
    <property type="entry name" value="GATase_5"/>
    <property type="match status" value="1"/>
</dbReference>
<evidence type="ECO:0000256" key="4">
    <source>
        <dbReference type="ARBA" id="ARBA00022755"/>
    </source>
</evidence>
<comment type="pathway">
    <text evidence="8">Purine metabolism; IMP biosynthesis via de novo pathway; 5-amino-1-(5-phospho-D-ribosyl)imidazole from N(2)-formyl-N(1)-(5-phospho-D-ribosyl)glycinamide: step 1/2.</text>
</comment>
<evidence type="ECO:0000256" key="3">
    <source>
        <dbReference type="ARBA" id="ARBA00022741"/>
    </source>
</evidence>
<dbReference type="InterPro" id="IPR029062">
    <property type="entry name" value="Class_I_gatase-like"/>
</dbReference>
<dbReference type="CDD" id="cd01740">
    <property type="entry name" value="GATase1_FGAR_AT"/>
    <property type="match status" value="1"/>
</dbReference>
<comment type="function">
    <text evidence="8">Part of the phosphoribosylformylglycinamidine synthase complex involved in the purines biosynthetic pathway. Catalyzes the ATP-dependent conversion of formylglycinamide ribonucleotide (FGAR) and glutamine to yield formylglycinamidine ribonucleotide (FGAM) and glutamate. The FGAM synthase complex is composed of three subunits. PurQ produces an ammonia molecule by converting glutamine to glutamate. PurL transfers the ammonia molecule to FGAR to form FGAM in an ATP-dependent manner. PurS interacts with PurQ and PurL and is thought to assist in the transfer of the ammonia molecule from PurQ to PurL.</text>
</comment>
<feature type="active site" description="Nucleophile" evidence="8">
    <location>
        <position position="96"/>
    </location>
</feature>
<organism evidence="9 10">
    <name type="scientific">Enterococcus faecium</name>
    <name type="common">Streptococcus faecium</name>
    <dbReference type="NCBI Taxonomy" id="1352"/>
    <lineage>
        <taxon>Bacteria</taxon>
        <taxon>Bacillati</taxon>
        <taxon>Bacillota</taxon>
        <taxon>Bacilli</taxon>
        <taxon>Lactobacillales</taxon>
        <taxon>Enterococcaceae</taxon>
        <taxon>Enterococcus</taxon>
    </lineage>
</organism>
<dbReference type="GO" id="GO:0006189">
    <property type="term" value="P:'de novo' IMP biosynthetic process"/>
    <property type="evidence" value="ECO:0007669"/>
    <property type="project" value="UniProtKB-UniRule"/>
</dbReference>
<dbReference type="Proteomes" id="UP000191171">
    <property type="component" value="Unassembled WGS sequence"/>
</dbReference>
<dbReference type="PROSITE" id="PS51273">
    <property type="entry name" value="GATASE_TYPE_1"/>
    <property type="match status" value="1"/>
</dbReference>
<feature type="active site" evidence="8">
    <location>
        <position position="203"/>
    </location>
</feature>
<keyword evidence="7 8" id="KW-0315">Glutamine amidotransferase</keyword>
<dbReference type="EC" id="3.5.1.2" evidence="8"/>
<dbReference type="GO" id="GO:0005737">
    <property type="term" value="C:cytoplasm"/>
    <property type="evidence" value="ECO:0007669"/>
    <property type="project" value="UniProtKB-SubCell"/>
</dbReference>
<dbReference type="GO" id="GO:0004642">
    <property type="term" value="F:phosphoribosylformylglycinamidine synthase activity"/>
    <property type="evidence" value="ECO:0007669"/>
    <property type="project" value="UniProtKB-UniRule"/>
</dbReference>
<dbReference type="EC" id="6.3.5.3" evidence="8"/>
<reference evidence="9 10" key="1">
    <citation type="submission" date="2017-02" db="EMBL/GenBank/DDBJ databases">
        <title>Clonality and virulence of isolates of VRE in Hematopoietic Stem Cell Transplanted (HSCT) patients.</title>
        <authorList>
            <person name="Marchi A.P."/>
            <person name="Martins R.C."/>
            <person name="Marie S.K."/>
            <person name="Levin A.S."/>
            <person name="Costa S.F."/>
        </authorList>
    </citation>
    <scope>NUCLEOTIDE SEQUENCE [LARGE SCALE GENOMIC DNA]</scope>
    <source>
        <strain evidence="9 10">LIM1759</strain>
    </source>
</reference>
<dbReference type="EMBL" id="MVGJ01000033">
    <property type="protein sequence ID" value="OOL82824.1"/>
    <property type="molecule type" value="Genomic_DNA"/>
</dbReference>
<dbReference type="NCBIfam" id="TIGR01737">
    <property type="entry name" value="FGAM_synth_I"/>
    <property type="match status" value="1"/>
</dbReference>
<dbReference type="HAMAP" id="MF_00421">
    <property type="entry name" value="PurQ"/>
    <property type="match status" value="1"/>
</dbReference>
<comment type="subunit">
    <text evidence="8">Part of the FGAM synthase complex composed of 1 PurL, 1 PurQ and 2 PurS subunits.</text>
</comment>
<dbReference type="PANTHER" id="PTHR47552:SF1">
    <property type="entry name" value="PHOSPHORIBOSYLFORMYLGLYCINAMIDINE SYNTHASE SUBUNIT PURQ"/>
    <property type="match status" value="1"/>
</dbReference>
<keyword evidence="3 8" id="KW-0547">Nucleotide-binding</keyword>
<protein>
    <recommendedName>
        <fullName evidence="8">Phosphoribosylformylglycinamidine synthase subunit PurQ</fullName>
        <shortName evidence="8">FGAM synthase</shortName>
        <ecNumber evidence="8">6.3.5.3</ecNumber>
    </recommendedName>
    <alternativeName>
        <fullName evidence="8">Formylglycinamide ribonucleotide amidotransferase subunit I</fullName>
        <shortName evidence="8">FGAR amidotransferase I</shortName>
        <shortName evidence="8">FGAR-AT I</shortName>
    </alternativeName>
    <alternativeName>
        <fullName evidence="8">Glutaminase PurQ</fullName>
        <ecNumber evidence="8">3.5.1.2</ecNumber>
    </alternativeName>
    <alternativeName>
        <fullName evidence="8">Phosphoribosylformylglycinamidine synthase subunit I</fullName>
    </alternativeName>
</protein>
<dbReference type="NCBIfam" id="NF002957">
    <property type="entry name" value="PRK03619.1"/>
    <property type="match status" value="1"/>
</dbReference>
<dbReference type="SUPFAM" id="SSF52317">
    <property type="entry name" value="Class I glutamine amidotransferase-like"/>
    <property type="match status" value="1"/>
</dbReference>
<dbReference type="FunFam" id="3.40.50.880:FF:000019">
    <property type="entry name" value="Phosphoribosylformylglycinamidine synthase subunit PurQ"/>
    <property type="match status" value="1"/>
</dbReference>
<dbReference type="Gene3D" id="3.40.50.880">
    <property type="match status" value="1"/>
</dbReference>
<keyword evidence="1 8" id="KW-0963">Cytoplasm</keyword>